<dbReference type="EnsemblPlants" id="OMERI06G22520.1">
    <property type="protein sequence ID" value="OMERI06G22520.1"/>
    <property type="gene ID" value="OMERI06G22520"/>
</dbReference>
<evidence type="ECO:0000313" key="2">
    <source>
        <dbReference type="EnsemblPlants" id="OMERI06G22520.1"/>
    </source>
</evidence>
<keyword evidence="3" id="KW-1185">Reference proteome</keyword>
<feature type="region of interest" description="Disordered" evidence="1">
    <location>
        <begin position="141"/>
        <end position="180"/>
    </location>
</feature>
<organism evidence="2">
    <name type="scientific">Oryza meridionalis</name>
    <dbReference type="NCBI Taxonomy" id="40149"/>
    <lineage>
        <taxon>Eukaryota</taxon>
        <taxon>Viridiplantae</taxon>
        <taxon>Streptophyta</taxon>
        <taxon>Embryophyta</taxon>
        <taxon>Tracheophyta</taxon>
        <taxon>Spermatophyta</taxon>
        <taxon>Magnoliopsida</taxon>
        <taxon>Liliopsida</taxon>
        <taxon>Poales</taxon>
        <taxon>Poaceae</taxon>
        <taxon>BOP clade</taxon>
        <taxon>Oryzoideae</taxon>
        <taxon>Oryzeae</taxon>
        <taxon>Oryzinae</taxon>
        <taxon>Oryza</taxon>
    </lineage>
</organism>
<accession>A0A0E0E4A6</accession>
<name>A0A0E0E4A6_9ORYZ</name>
<evidence type="ECO:0000256" key="1">
    <source>
        <dbReference type="SAM" id="MobiDB-lite"/>
    </source>
</evidence>
<feature type="region of interest" description="Disordered" evidence="1">
    <location>
        <begin position="75"/>
        <end position="106"/>
    </location>
</feature>
<feature type="compositionally biased region" description="Low complexity" evidence="1">
    <location>
        <begin position="167"/>
        <end position="179"/>
    </location>
</feature>
<sequence>MADRLRQAAAIDFSRNEYVKMTCNWEKQFSTTTKLMRAKGRRRTTFRDVELRDGEGGGRGLAVVNVDRGRERAAAAARTCGGGTAKRSSHGRRNSRRDGGGRWRPRISFVSPGRGDAQWQFCDFAYNWRTSRNLSCSCSVQLSREEGSRPRPDARRARARRRRGRARAQLSGGRSGARMADVRLARARRRQCRASRSRLSFFSVTT</sequence>
<dbReference type="HOGENOM" id="CLU_1333790_0_0_1"/>
<dbReference type="Proteomes" id="UP000008021">
    <property type="component" value="Chromosome 6"/>
</dbReference>
<proteinExistence type="predicted"/>
<reference evidence="2" key="2">
    <citation type="submission" date="2018-05" db="EMBL/GenBank/DDBJ databases">
        <title>OmerRS3 (Oryza meridionalis Reference Sequence Version 3).</title>
        <authorList>
            <person name="Zhang J."/>
            <person name="Kudrna D."/>
            <person name="Lee S."/>
            <person name="Talag J."/>
            <person name="Welchert J."/>
            <person name="Wing R.A."/>
        </authorList>
    </citation>
    <scope>NUCLEOTIDE SEQUENCE [LARGE SCALE GENOMIC DNA]</scope>
    <source>
        <strain evidence="2">cv. OR44</strain>
    </source>
</reference>
<feature type="compositionally biased region" description="Basic and acidic residues" evidence="1">
    <location>
        <begin position="143"/>
        <end position="156"/>
    </location>
</feature>
<dbReference type="AlphaFoldDB" id="A0A0E0E4A6"/>
<feature type="compositionally biased region" description="Basic residues" evidence="1">
    <location>
        <begin position="157"/>
        <end position="166"/>
    </location>
</feature>
<evidence type="ECO:0000313" key="3">
    <source>
        <dbReference type="Proteomes" id="UP000008021"/>
    </source>
</evidence>
<protein>
    <submittedName>
        <fullName evidence="2">Uncharacterized protein</fullName>
    </submittedName>
</protein>
<reference evidence="2" key="1">
    <citation type="submission" date="2015-04" db="UniProtKB">
        <authorList>
            <consortium name="EnsemblPlants"/>
        </authorList>
    </citation>
    <scope>IDENTIFICATION</scope>
</reference>
<dbReference type="Gramene" id="OMERI06G22520.1">
    <property type="protein sequence ID" value="OMERI06G22520.1"/>
    <property type="gene ID" value="OMERI06G22520"/>
</dbReference>